<dbReference type="AlphaFoldDB" id="A0A1J4MC48"/>
<dbReference type="GO" id="GO:0005524">
    <property type="term" value="F:ATP binding"/>
    <property type="evidence" value="ECO:0007669"/>
    <property type="project" value="UniProtKB-KW"/>
</dbReference>
<dbReference type="InterPro" id="IPR011009">
    <property type="entry name" value="Kinase-like_dom_sf"/>
</dbReference>
<dbReference type="PANTHER" id="PTHR43671">
    <property type="entry name" value="SERINE/THREONINE-PROTEIN KINASE NEK"/>
    <property type="match status" value="1"/>
</dbReference>
<dbReference type="PROSITE" id="PS00108">
    <property type="entry name" value="PROTEIN_KINASE_ST"/>
    <property type="match status" value="1"/>
</dbReference>
<keyword evidence="3" id="KW-0547">Nucleotide-binding</keyword>
<dbReference type="PANTHER" id="PTHR43671:SF13">
    <property type="entry name" value="SERINE_THREONINE-PROTEIN KINASE NEK2"/>
    <property type="match status" value="1"/>
</dbReference>
<comment type="caution">
    <text evidence="7">The sequence shown here is derived from an EMBL/GenBank/DDBJ whole genome shotgun (WGS) entry which is preliminary data.</text>
</comment>
<proteinExistence type="predicted"/>
<gene>
    <name evidence="7" type="ORF">cubi_00608</name>
</gene>
<dbReference type="VEuPathDB" id="CryptoDB:cubi_00608"/>
<dbReference type="InterPro" id="IPR000719">
    <property type="entry name" value="Prot_kinase_dom"/>
</dbReference>
<dbReference type="RefSeq" id="XP_028873420.1">
    <property type="nucleotide sequence ID" value="XM_029017622.1"/>
</dbReference>
<name>A0A1J4MC48_9CRYT</name>
<evidence type="ECO:0000313" key="8">
    <source>
        <dbReference type="Proteomes" id="UP000186176"/>
    </source>
</evidence>
<dbReference type="SUPFAM" id="SSF56112">
    <property type="entry name" value="Protein kinase-like (PK-like)"/>
    <property type="match status" value="1"/>
</dbReference>
<accession>A0A1J4MC48</accession>
<evidence type="ECO:0000256" key="4">
    <source>
        <dbReference type="ARBA" id="ARBA00022777"/>
    </source>
</evidence>
<dbReference type="InterPro" id="IPR050660">
    <property type="entry name" value="NEK_Ser/Thr_kinase"/>
</dbReference>
<evidence type="ECO:0000313" key="7">
    <source>
        <dbReference type="EMBL" id="OII71801.1"/>
    </source>
</evidence>
<dbReference type="InterPro" id="IPR008271">
    <property type="entry name" value="Ser/Thr_kinase_AS"/>
</dbReference>
<evidence type="ECO:0000256" key="1">
    <source>
        <dbReference type="ARBA" id="ARBA00012513"/>
    </source>
</evidence>
<dbReference type="Gene3D" id="1.10.510.10">
    <property type="entry name" value="Transferase(Phosphotransferase) domain 1"/>
    <property type="match status" value="1"/>
</dbReference>
<dbReference type="GO" id="GO:0004674">
    <property type="term" value="F:protein serine/threonine kinase activity"/>
    <property type="evidence" value="ECO:0007669"/>
    <property type="project" value="UniProtKB-EC"/>
</dbReference>
<evidence type="ECO:0000256" key="2">
    <source>
        <dbReference type="ARBA" id="ARBA00022679"/>
    </source>
</evidence>
<keyword evidence="5" id="KW-0067">ATP-binding</keyword>
<feature type="domain" description="Protein kinase" evidence="6">
    <location>
        <begin position="258"/>
        <end position="542"/>
    </location>
</feature>
<reference evidence="7 8" key="1">
    <citation type="submission" date="2016-10" db="EMBL/GenBank/DDBJ databases">
        <title>Reductive evolution of mitochondrial metabolism and differential evolution of invasion-related proteins in Cryptosporidium.</title>
        <authorList>
            <person name="Liu S."/>
            <person name="Roellig D.M."/>
            <person name="Guo Y."/>
            <person name="Li N."/>
            <person name="Frace M.A."/>
            <person name="Tang K."/>
            <person name="Zhang L."/>
            <person name="Feng Y."/>
            <person name="Xiao L."/>
        </authorList>
    </citation>
    <scope>NUCLEOTIDE SEQUENCE [LARGE SCALE GENOMIC DNA]</scope>
    <source>
        <strain evidence="7">39726</strain>
    </source>
</reference>
<dbReference type="SMART" id="SM00220">
    <property type="entry name" value="S_TKc"/>
    <property type="match status" value="1"/>
</dbReference>
<keyword evidence="2" id="KW-0808">Transferase</keyword>
<dbReference type="PROSITE" id="PS50011">
    <property type="entry name" value="PROTEIN_KINASE_DOM"/>
    <property type="match status" value="1"/>
</dbReference>
<keyword evidence="4" id="KW-0418">Kinase</keyword>
<dbReference type="Proteomes" id="UP000186176">
    <property type="component" value="Unassembled WGS sequence"/>
</dbReference>
<evidence type="ECO:0000256" key="3">
    <source>
        <dbReference type="ARBA" id="ARBA00022741"/>
    </source>
</evidence>
<dbReference type="EC" id="2.7.11.1" evidence="1"/>
<dbReference type="OrthoDB" id="10252354at2759"/>
<keyword evidence="8" id="KW-1185">Reference proteome</keyword>
<dbReference type="EMBL" id="LRBP01000027">
    <property type="protein sequence ID" value="OII71801.1"/>
    <property type="molecule type" value="Genomic_DNA"/>
</dbReference>
<organism evidence="7 8">
    <name type="scientific">Cryptosporidium ubiquitum</name>
    <dbReference type="NCBI Taxonomy" id="857276"/>
    <lineage>
        <taxon>Eukaryota</taxon>
        <taxon>Sar</taxon>
        <taxon>Alveolata</taxon>
        <taxon>Apicomplexa</taxon>
        <taxon>Conoidasida</taxon>
        <taxon>Coccidia</taxon>
        <taxon>Eucoccidiorida</taxon>
        <taxon>Eimeriorina</taxon>
        <taxon>Cryptosporidiidae</taxon>
        <taxon>Cryptosporidium</taxon>
    </lineage>
</organism>
<dbReference type="Gene3D" id="3.30.200.20">
    <property type="entry name" value="Phosphorylase Kinase, domain 1"/>
    <property type="match status" value="1"/>
</dbReference>
<protein>
    <recommendedName>
        <fullName evidence="1">non-specific serine/threonine protein kinase</fullName>
        <ecNumber evidence="1">2.7.11.1</ecNumber>
    </recommendedName>
</protein>
<evidence type="ECO:0000259" key="6">
    <source>
        <dbReference type="PROSITE" id="PS50011"/>
    </source>
</evidence>
<sequence>MDFLNFSKCLFENIYEKICDYSVVIEHEKEKKSRQLKKLPSNNLNKLCYNQRNQQLNNYPLKDCINSRSNLQDNRGFFKYRKLSNELKPIAFKYKNYPEKTQQQSIDGCNSNFWFNLNQRFNFKTNFFLKNKTEVTSPVNKLYILKNKNELEKNYSKNHVNKGKYVIPTLDLKSTEKRNSELLTYRENFSVSNKKQFIPILNNSRDKTPESRRKLQNDWINLNMLLLSACHDRTIQNTKAKIEMLTFYAFGTNFKYMDPKLHIIEEGSFGRVYKGRYDNCDVAVKVPNLCTMRSDPFGVTDRILREWKILAKINHPNIIGFKGGIILPNKHIWLITELIQGCDLHSLKYKLKYNIPREKAIKMIKQLIGALDFLHTPMKGKGIIIHRDIKPENIIIDNVNWNIYLCDFGDAEEFGSGNKRRLSGATWLYSPIELLNADPMGNHISIQSVSQYNEKWDIWSLGCVLQEFFGSSNPFEYIVDFTDNSNQIYSKLVNAVRENKYIPNIPTNIHPQIKKIIEMCLQPDPRLRPSTKVILKMIDKIF</sequence>
<dbReference type="Pfam" id="PF00069">
    <property type="entry name" value="Pkinase"/>
    <property type="match status" value="1"/>
</dbReference>
<dbReference type="GeneID" id="39977401"/>
<evidence type="ECO:0000256" key="5">
    <source>
        <dbReference type="ARBA" id="ARBA00022840"/>
    </source>
</evidence>